<keyword evidence="7" id="KW-1185">Reference proteome</keyword>
<dbReference type="EMBL" id="JAQNDL010000001">
    <property type="protein sequence ID" value="MDC0716116.1"/>
    <property type="molecule type" value="Genomic_DNA"/>
</dbReference>
<dbReference type="SUPFAM" id="SSF111369">
    <property type="entry name" value="HlyD-like secretion proteins"/>
    <property type="match status" value="1"/>
</dbReference>
<accession>A0ABT5DUN8</accession>
<dbReference type="Proteomes" id="UP001221686">
    <property type="component" value="Unassembled WGS sequence"/>
</dbReference>
<proteinExistence type="inferred from homology"/>
<feature type="domain" description="CzcB-like barrel-sandwich hybrid" evidence="4">
    <location>
        <begin position="81"/>
        <end position="210"/>
    </location>
</feature>
<evidence type="ECO:0000259" key="4">
    <source>
        <dbReference type="Pfam" id="PF25973"/>
    </source>
</evidence>
<evidence type="ECO:0000256" key="2">
    <source>
        <dbReference type="SAM" id="Phobius"/>
    </source>
</evidence>
<feature type="transmembrane region" description="Helical" evidence="2">
    <location>
        <begin position="12"/>
        <end position="30"/>
    </location>
</feature>
<feature type="domain" description="CusB-like beta-barrel" evidence="3">
    <location>
        <begin position="229"/>
        <end position="299"/>
    </location>
</feature>
<comment type="similarity">
    <text evidence="1">Belongs to the membrane fusion protein (MFP) (TC 8.A.1) family.</text>
</comment>
<reference evidence="6 7" key="1">
    <citation type="submission" date="2022-11" db="EMBL/GenBank/DDBJ databases">
        <title>Minimal conservation of predation-associated metabolite biosynthetic gene clusters underscores biosynthetic potential of Myxococcota including descriptions for ten novel species: Archangium lansinium sp. nov., Myxococcus landrumus sp. nov., Nannocystis bai.</title>
        <authorList>
            <person name="Ahearne A."/>
            <person name="Stevens C."/>
            <person name="Dowd S."/>
        </authorList>
    </citation>
    <scope>NUCLEOTIDE SEQUENCE [LARGE SCALE GENOMIC DNA]</scope>
    <source>
        <strain evidence="6 7">BB15-2</strain>
    </source>
</reference>
<dbReference type="Gene3D" id="2.40.30.170">
    <property type="match status" value="1"/>
</dbReference>
<dbReference type="PANTHER" id="PTHR30469:SF37">
    <property type="entry name" value="RAGD PROTEIN"/>
    <property type="match status" value="1"/>
</dbReference>
<feature type="domain" description="YknX-like C-terminal permuted SH3-like" evidence="5">
    <location>
        <begin position="308"/>
        <end position="374"/>
    </location>
</feature>
<dbReference type="Gene3D" id="1.10.287.470">
    <property type="entry name" value="Helix hairpin bin"/>
    <property type="match status" value="1"/>
</dbReference>
<protein>
    <submittedName>
        <fullName evidence="6">Efflux RND transporter periplasmic adaptor subunit</fullName>
    </submittedName>
</protein>
<dbReference type="Gene3D" id="2.40.50.100">
    <property type="match status" value="1"/>
</dbReference>
<dbReference type="InterPro" id="IPR006143">
    <property type="entry name" value="RND_pump_MFP"/>
</dbReference>
<dbReference type="InterPro" id="IPR058637">
    <property type="entry name" value="YknX-like_C"/>
</dbReference>
<keyword evidence="2" id="KW-0472">Membrane</keyword>
<dbReference type="Gene3D" id="2.40.420.20">
    <property type="match status" value="1"/>
</dbReference>
<name>A0ABT5DUN8_9BACT</name>
<dbReference type="PANTHER" id="PTHR30469">
    <property type="entry name" value="MULTIDRUG RESISTANCE PROTEIN MDTA"/>
    <property type="match status" value="1"/>
</dbReference>
<dbReference type="InterPro" id="IPR058647">
    <property type="entry name" value="BSH_CzcB-like"/>
</dbReference>
<dbReference type="InterPro" id="IPR058792">
    <property type="entry name" value="Beta-barrel_RND_2"/>
</dbReference>
<evidence type="ECO:0000313" key="6">
    <source>
        <dbReference type="EMBL" id="MDC0716116.1"/>
    </source>
</evidence>
<comment type="caution">
    <text evidence="6">The sequence shown here is derived from an EMBL/GenBank/DDBJ whole genome shotgun (WGS) entry which is preliminary data.</text>
</comment>
<dbReference type="NCBIfam" id="TIGR01730">
    <property type="entry name" value="RND_mfp"/>
    <property type="match status" value="1"/>
</dbReference>
<organism evidence="6 7">
    <name type="scientific">Nannocystis bainbridge</name>
    <dbReference type="NCBI Taxonomy" id="2995303"/>
    <lineage>
        <taxon>Bacteria</taxon>
        <taxon>Pseudomonadati</taxon>
        <taxon>Myxococcota</taxon>
        <taxon>Polyangia</taxon>
        <taxon>Nannocystales</taxon>
        <taxon>Nannocystaceae</taxon>
        <taxon>Nannocystis</taxon>
    </lineage>
</organism>
<keyword evidence="2" id="KW-1133">Transmembrane helix</keyword>
<keyword evidence="2" id="KW-0812">Transmembrane</keyword>
<dbReference type="Pfam" id="PF25989">
    <property type="entry name" value="YknX_C"/>
    <property type="match status" value="1"/>
</dbReference>
<dbReference type="Pfam" id="PF25973">
    <property type="entry name" value="BSH_CzcB"/>
    <property type="match status" value="1"/>
</dbReference>
<evidence type="ECO:0000256" key="1">
    <source>
        <dbReference type="ARBA" id="ARBA00009477"/>
    </source>
</evidence>
<evidence type="ECO:0000313" key="7">
    <source>
        <dbReference type="Proteomes" id="UP001221686"/>
    </source>
</evidence>
<evidence type="ECO:0000259" key="3">
    <source>
        <dbReference type="Pfam" id="PF25954"/>
    </source>
</evidence>
<dbReference type="RefSeq" id="WP_272084564.1">
    <property type="nucleotide sequence ID" value="NZ_JAQNDL010000001.1"/>
</dbReference>
<sequence>MTTLQSGRPGWPVMAMIAAVLAGAVVVGVGPRLEQRDARAQTLAQATGPKRVRVASVRAGDEAHELTLPASSTPIRQSTLYSKSTGFVRRYLVELGDSVKAGQVLAEIEAPETDEEIRLARARLTEARANVGIHQTTSDRTRTLAGSGAVSRQEADDALALANSADALVATRKADLKRLQALRGYQQIVAPFDGVVTRRLVDSGALVGPAAAGGAPLYELADVSKLRVLVDVPDSHAADVRIGNPAELFSPRDPARTVKGVVTRTSGVLETRTRTLRVEIEVPGDEAVLPGSFVYARLQVPRARPVPTIPASALVVRKEGTLVAKVAEGAVTLVPVKLGRDFGKEIEVLEGVAAGDEVVLQPPDTLESGQAVEVVPTVG</sequence>
<gene>
    <name evidence="6" type="ORF">POL25_04370</name>
</gene>
<dbReference type="Pfam" id="PF25954">
    <property type="entry name" value="Beta-barrel_RND_2"/>
    <property type="match status" value="1"/>
</dbReference>
<evidence type="ECO:0000259" key="5">
    <source>
        <dbReference type="Pfam" id="PF25989"/>
    </source>
</evidence>